<evidence type="ECO:0000259" key="2">
    <source>
        <dbReference type="Pfam" id="PF13386"/>
    </source>
</evidence>
<feature type="transmembrane region" description="Helical" evidence="1">
    <location>
        <begin position="194"/>
        <end position="217"/>
    </location>
</feature>
<keyword evidence="1" id="KW-0472">Membrane</keyword>
<dbReference type="RefSeq" id="WP_242621330.1">
    <property type="nucleotide sequence ID" value="NZ_SGXC01000001.1"/>
</dbReference>
<dbReference type="PANTHER" id="PTHR42208:SF1">
    <property type="entry name" value="HEAVY METAL TRANSPORTER"/>
    <property type="match status" value="1"/>
</dbReference>
<dbReference type="AlphaFoldDB" id="A0A4Q7NIT8"/>
<dbReference type="Pfam" id="PF13386">
    <property type="entry name" value="DsbD_2"/>
    <property type="match status" value="1"/>
</dbReference>
<proteinExistence type="predicted"/>
<evidence type="ECO:0000256" key="1">
    <source>
        <dbReference type="SAM" id="Phobius"/>
    </source>
</evidence>
<evidence type="ECO:0000313" key="4">
    <source>
        <dbReference type="Proteomes" id="UP000292445"/>
    </source>
</evidence>
<dbReference type="EMBL" id="SGXC01000001">
    <property type="protein sequence ID" value="RZS84796.1"/>
    <property type="molecule type" value="Genomic_DNA"/>
</dbReference>
<dbReference type="Proteomes" id="UP000292445">
    <property type="component" value="Unassembled WGS sequence"/>
</dbReference>
<protein>
    <recommendedName>
        <fullName evidence="2">Urease accessory protein UreH-like transmembrane domain-containing protein</fullName>
    </recommendedName>
</protein>
<keyword evidence="1" id="KW-1133">Transmembrane helix</keyword>
<feature type="transmembrane region" description="Helical" evidence="1">
    <location>
        <begin position="93"/>
        <end position="113"/>
    </location>
</feature>
<feature type="transmembrane region" description="Helical" evidence="1">
    <location>
        <begin position="229"/>
        <end position="248"/>
    </location>
</feature>
<sequence>MSGWPALASVLLLGLLGGVHCAAMCGGLVMAVEHRHGERLAVLRRAAPWRLGLEALVMHAGRIASYALLGAVAGGLGGNIWSRDWLPLQRGALAFGAALLCVYGLALVARAGWPRAAAGGPAAGAWRAALVRGWTGAVAAIVRSPPSRHVRARVAGRPLLERFLTGLAWGWMPCGMSLGVLAVALVAGSAAAGALTMAAFGLGTLPNLVALSGAAGWLRRRARRPAWRVAGGVVVAAFGAVGLVRAATLPSALLEQGFCVVW</sequence>
<keyword evidence="4" id="KW-1185">Reference proteome</keyword>
<reference evidence="3 4" key="1">
    <citation type="submission" date="2019-02" db="EMBL/GenBank/DDBJ databases">
        <title>Genomic Encyclopedia of Type Strains, Phase IV (KMG-IV): sequencing the most valuable type-strain genomes for metagenomic binning, comparative biology and taxonomic classification.</title>
        <authorList>
            <person name="Goeker M."/>
        </authorList>
    </citation>
    <scope>NUCLEOTIDE SEQUENCE [LARGE SCALE GENOMIC DNA]</scope>
    <source>
        <strain evidence="3 4">K24</strain>
    </source>
</reference>
<dbReference type="PANTHER" id="PTHR42208">
    <property type="entry name" value="HEAVY METAL TRANSPORTER-RELATED"/>
    <property type="match status" value="1"/>
</dbReference>
<gene>
    <name evidence="3" type="ORF">EV675_0815</name>
</gene>
<feature type="transmembrane region" description="Helical" evidence="1">
    <location>
        <begin position="125"/>
        <end position="142"/>
    </location>
</feature>
<evidence type="ECO:0000313" key="3">
    <source>
        <dbReference type="EMBL" id="RZS84796.1"/>
    </source>
</evidence>
<feature type="transmembrane region" description="Helical" evidence="1">
    <location>
        <begin position="163"/>
        <end position="188"/>
    </location>
</feature>
<dbReference type="InterPro" id="IPR039447">
    <property type="entry name" value="UreH-like_TM_dom"/>
</dbReference>
<accession>A0A4Q7NIT8</accession>
<organism evidence="3 4">
    <name type="scientific">Pigmentiphaga kullae</name>
    <dbReference type="NCBI Taxonomy" id="151784"/>
    <lineage>
        <taxon>Bacteria</taxon>
        <taxon>Pseudomonadati</taxon>
        <taxon>Pseudomonadota</taxon>
        <taxon>Betaproteobacteria</taxon>
        <taxon>Burkholderiales</taxon>
        <taxon>Alcaligenaceae</taxon>
        <taxon>Pigmentiphaga</taxon>
    </lineage>
</organism>
<name>A0A4Q7NIT8_9BURK</name>
<keyword evidence="1" id="KW-0812">Transmembrane</keyword>
<feature type="domain" description="Urease accessory protein UreH-like transmembrane" evidence="2">
    <location>
        <begin position="10"/>
        <end position="238"/>
    </location>
</feature>
<comment type="caution">
    <text evidence="3">The sequence shown here is derived from an EMBL/GenBank/DDBJ whole genome shotgun (WGS) entry which is preliminary data.</text>
</comment>